<protein>
    <submittedName>
        <fullName evidence="1">Regulatory protein</fullName>
    </submittedName>
</protein>
<dbReference type="Proteomes" id="UP000198875">
    <property type="component" value="Unassembled WGS sequence"/>
</dbReference>
<sequence length="123" mass="13400">MNRAIILITRGSLDEATTIVSEGSERAAAQRNQMALQLLTQMRAQVDLAAGRLEAARRAVESLPKRERMTWSRIGGRIGLMTLARVALHTDDRSLVREVTVHARDAYTAGGPGVPSAPARRRG</sequence>
<evidence type="ECO:0000313" key="2">
    <source>
        <dbReference type="Proteomes" id="UP000198875"/>
    </source>
</evidence>
<reference evidence="1 2" key="1">
    <citation type="submission" date="2015-03" db="EMBL/GenBank/DDBJ databases">
        <authorList>
            <person name="Murphy D."/>
        </authorList>
    </citation>
    <scope>NUCLEOTIDE SEQUENCE [LARGE SCALE GENOMIC DNA]</scope>
    <source>
        <strain evidence="1 2">DSM 44277</strain>
    </source>
</reference>
<proteinExistence type="predicted"/>
<name>A0A0U0WAS3_MYCBE</name>
<dbReference type="EMBL" id="CSTD01000003">
    <property type="protein sequence ID" value="CPR12120.1"/>
    <property type="molecule type" value="Genomic_DNA"/>
</dbReference>
<accession>A0A0U0WAS3</accession>
<gene>
    <name evidence="1" type="ORF">BN971_03413</name>
</gene>
<organism evidence="1 2">
    <name type="scientific">Mycobacterium bohemicum DSM 44277</name>
    <dbReference type="NCBI Taxonomy" id="1236609"/>
    <lineage>
        <taxon>Bacteria</taxon>
        <taxon>Bacillati</taxon>
        <taxon>Actinomycetota</taxon>
        <taxon>Actinomycetes</taxon>
        <taxon>Mycobacteriales</taxon>
        <taxon>Mycobacteriaceae</taxon>
        <taxon>Mycobacterium</taxon>
    </lineage>
</organism>
<dbReference type="AlphaFoldDB" id="A0A0U0WAS3"/>
<evidence type="ECO:0000313" key="1">
    <source>
        <dbReference type="EMBL" id="CPR12120.1"/>
    </source>
</evidence>
<dbReference type="RefSeq" id="WP_085181994.1">
    <property type="nucleotide sequence ID" value="NZ_CSTD01000003.1"/>
</dbReference>
<dbReference type="OrthoDB" id="8482304at2"/>